<organism evidence="1 2">
    <name type="scientific">Amanita muscaria (strain Koide BX008)</name>
    <dbReference type="NCBI Taxonomy" id="946122"/>
    <lineage>
        <taxon>Eukaryota</taxon>
        <taxon>Fungi</taxon>
        <taxon>Dikarya</taxon>
        <taxon>Basidiomycota</taxon>
        <taxon>Agaricomycotina</taxon>
        <taxon>Agaricomycetes</taxon>
        <taxon>Agaricomycetidae</taxon>
        <taxon>Agaricales</taxon>
        <taxon>Pluteineae</taxon>
        <taxon>Amanitaceae</taxon>
        <taxon>Amanita</taxon>
    </lineage>
</organism>
<evidence type="ECO:0000313" key="1">
    <source>
        <dbReference type="EMBL" id="KIL53984.1"/>
    </source>
</evidence>
<dbReference type="InParanoid" id="A0A0C2SJ92"/>
<protein>
    <submittedName>
        <fullName evidence="1">Uncharacterized protein</fullName>
    </submittedName>
</protein>
<evidence type="ECO:0000313" key="2">
    <source>
        <dbReference type="Proteomes" id="UP000054549"/>
    </source>
</evidence>
<dbReference type="Proteomes" id="UP000054549">
    <property type="component" value="Unassembled WGS sequence"/>
</dbReference>
<sequence>MVKLVELSINMSPDAYPTLKMAQISPGPIQSTMIPPFLSYRSIAISPFLPFEGNSKEGCKEKENRWRT</sequence>
<dbReference type="HOGENOM" id="CLU_2793479_0_0_1"/>
<keyword evidence="2" id="KW-1185">Reference proteome</keyword>
<accession>A0A0C2SJ92</accession>
<dbReference type="AlphaFoldDB" id="A0A0C2SJ92"/>
<name>A0A0C2SJ92_AMAMK</name>
<gene>
    <name evidence="1" type="ORF">M378DRAFT_174500</name>
</gene>
<dbReference type="EMBL" id="KN819059">
    <property type="protein sequence ID" value="KIL53984.1"/>
    <property type="molecule type" value="Genomic_DNA"/>
</dbReference>
<proteinExistence type="predicted"/>
<reference evidence="1 2" key="1">
    <citation type="submission" date="2014-04" db="EMBL/GenBank/DDBJ databases">
        <title>Evolutionary Origins and Diversification of the Mycorrhizal Mutualists.</title>
        <authorList>
            <consortium name="DOE Joint Genome Institute"/>
            <consortium name="Mycorrhizal Genomics Consortium"/>
            <person name="Kohler A."/>
            <person name="Kuo A."/>
            <person name="Nagy L.G."/>
            <person name="Floudas D."/>
            <person name="Copeland A."/>
            <person name="Barry K.W."/>
            <person name="Cichocki N."/>
            <person name="Veneault-Fourrey C."/>
            <person name="LaButti K."/>
            <person name="Lindquist E.A."/>
            <person name="Lipzen A."/>
            <person name="Lundell T."/>
            <person name="Morin E."/>
            <person name="Murat C."/>
            <person name="Riley R."/>
            <person name="Ohm R."/>
            <person name="Sun H."/>
            <person name="Tunlid A."/>
            <person name="Henrissat B."/>
            <person name="Grigoriev I.V."/>
            <person name="Hibbett D.S."/>
            <person name="Martin F."/>
        </authorList>
    </citation>
    <scope>NUCLEOTIDE SEQUENCE [LARGE SCALE GENOMIC DNA]</scope>
    <source>
        <strain evidence="1 2">Koide BX008</strain>
    </source>
</reference>